<keyword evidence="2" id="KW-0547">Nucleotide-binding</keyword>
<dbReference type="PANTHER" id="PTHR47958">
    <property type="entry name" value="ATP-DEPENDENT RNA HELICASE DBP3"/>
    <property type="match status" value="1"/>
</dbReference>
<evidence type="ECO:0000256" key="3">
    <source>
        <dbReference type="ARBA" id="ARBA00022840"/>
    </source>
</evidence>
<dbReference type="GO" id="GO:0016787">
    <property type="term" value="F:hydrolase activity"/>
    <property type="evidence" value="ECO:0007669"/>
    <property type="project" value="UniProtKB-KW"/>
</dbReference>
<evidence type="ECO:0000313" key="6">
    <source>
        <dbReference type="Proteomes" id="UP000193067"/>
    </source>
</evidence>
<accession>A0A1Y2J2D7</accession>
<keyword evidence="5" id="KW-0378">Hydrolase</keyword>
<dbReference type="GO" id="GO:0005524">
    <property type="term" value="F:ATP binding"/>
    <property type="evidence" value="ECO:0007669"/>
    <property type="project" value="UniProtKB-KW"/>
</dbReference>
<evidence type="ECO:0000313" key="5">
    <source>
        <dbReference type="EMBL" id="OSD07575.1"/>
    </source>
</evidence>
<gene>
    <name evidence="5" type="ORF">PYCCODRAFT_1442219</name>
</gene>
<dbReference type="Gene3D" id="3.40.50.300">
    <property type="entry name" value="P-loop containing nucleotide triphosphate hydrolases"/>
    <property type="match status" value="3"/>
</dbReference>
<dbReference type="GO" id="GO:0003724">
    <property type="term" value="F:RNA helicase activity"/>
    <property type="evidence" value="ECO:0007669"/>
    <property type="project" value="UniProtKB-EC"/>
</dbReference>
<feature type="domain" description="Helicase C-terminal" evidence="4">
    <location>
        <begin position="207"/>
        <end position="313"/>
    </location>
</feature>
<protein>
    <recommendedName>
        <fullName evidence="1">RNA helicase</fullName>
        <ecNumber evidence="1">3.6.4.13</ecNumber>
    </recommendedName>
</protein>
<evidence type="ECO:0000256" key="2">
    <source>
        <dbReference type="ARBA" id="ARBA00022741"/>
    </source>
</evidence>
<dbReference type="Proteomes" id="UP000193067">
    <property type="component" value="Unassembled WGS sequence"/>
</dbReference>
<evidence type="ECO:0000259" key="4">
    <source>
        <dbReference type="PROSITE" id="PS51194"/>
    </source>
</evidence>
<dbReference type="EC" id="3.6.4.13" evidence="1"/>
<dbReference type="InterPro" id="IPR001650">
    <property type="entry name" value="Helicase_C-like"/>
</dbReference>
<dbReference type="InterPro" id="IPR027417">
    <property type="entry name" value="P-loop_NTPase"/>
</dbReference>
<reference evidence="5 6" key="1">
    <citation type="journal article" date="2015" name="Biotechnol. Biofuels">
        <title>Enhanced degradation of softwood versus hardwood by the white-rot fungus Pycnoporus coccineus.</title>
        <authorList>
            <person name="Couturier M."/>
            <person name="Navarro D."/>
            <person name="Chevret D."/>
            <person name="Henrissat B."/>
            <person name="Piumi F."/>
            <person name="Ruiz-Duenas F.J."/>
            <person name="Martinez A.T."/>
            <person name="Grigoriev I.V."/>
            <person name="Riley R."/>
            <person name="Lipzen A."/>
            <person name="Berrin J.G."/>
            <person name="Master E.R."/>
            <person name="Rosso M.N."/>
        </authorList>
    </citation>
    <scope>NUCLEOTIDE SEQUENCE [LARGE SCALE GENOMIC DNA]</scope>
    <source>
        <strain evidence="5 6">BRFM310</strain>
    </source>
</reference>
<dbReference type="GO" id="GO:0003676">
    <property type="term" value="F:nucleic acid binding"/>
    <property type="evidence" value="ECO:0007669"/>
    <property type="project" value="InterPro"/>
</dbReference>
<dbReference type="STRING" id="1353009.A0A1Y2J2D7"/>
<name>A0A1Y2J2D7_TRAC3</name>
<dbReference type="AlphaFoldDB" id="A0A1Y2J2D7"/>
<keyword evidence="6" id="KW-1185">Reference proteome</keyword>
<sequence length="313" mass="34654">MNALLATGRSSIAREKDVLIGKAHASPSADATSGCAKAATRRLHATALTGGRDFLLKPELLRAISDLGFEHPSEAVLGMDVLFQAKSEQGKTAVFILAPLQQLEPVNSKVSYARFAKYMPEVHVATFFGGTPVTKDAEILRDKSKCPHIVVATPGRLSAPVREKVLDASKVMHFILDECETMLEQLDMRHDPLKIFVDDETELALHGLQQHYMKLEEVQKNRKLNELLDTRELNQVVIKSVARTNELDKLLVSCNFSSITIHCISRYTAFKAFEKCILVATDIFGCGIGVERVNIVINYDCPPDVDSYLHHIG</sequence>
<organism evidence="5 6">
    <name type="scientific">Trametes coccinea (strain BRFM310)</name>
    <name type="common">Pycnoporus coccineus</name>
    <dbReference type="NCBI Taxonomy" id="1353009"/>
    <lineage>
        <taxon>Eukaryota</taxon>
        <taxon>Fungi</taxon>
        <taxon>Dikarya</taxon>
        <taxon>Basidiomycota</taxon>
        <taxon>Agaricomycotina</taxon>
        <taxon>Agaricomycetes</taxon>
        <taxon>Polyporales</taxon>
        <taxon>Polyporaceae</taxon>
        <taxon>Trametes</taxon>
    </lineage>
</organism>
<proteinExistence type="predicted"/>
<dbReference type="InterPro" id="IPR011545">
    <property type="entry name" value="DEAD/DEAH_box_helicase_dom"/>
</dbReference>
<dbReference type="Pfam" id="PF00270">
    <property type="entry name" value="DEAD"/>
    <property type="match status" value="1"/>
</dbReference>
<dbReference type="SUPFAM" id="SSF52540">
    <property type="entry name" value="P-loop containing nucleoside triphosphate hydrolases"/>
    <property type="match status" value="1"/>
</dbReference>
<dbReference type="OrthoDB" id="10265785at2759"/>
<dbReference type="Pfam" id="PF00271">
    <property type="entry name" value="Helicase_C"/>
    <property type="match status" value="1"/>
</dbReference>
<evidence type="ECO:0000256" key="1">
    <source>
        <dbReference type="ARBA" id="ARBA00012552"/>
    </source>
</evidence>
<dbReference type="PROSITE" id="PS51194">
    <property type="entry name" value="HELICASE_CTER"/>
    <property type="match status" value="1"/>
</dbReference>
<keyword evidence="3" id="KW-0067">ATP-binding</keyword>
<dbReference type="EMBL" id="KZ084088">
    <property type="protein sequence ID" value="OSD07575.1"/>
    <property type="molecule type" value="Genomic_DNA"/>
</dbReference>